<dbReference type="NCBIfam" id="TIGR00084">
    <property type="entry name" value="ruvA"/>
    <property type="match status" value="1"/>
</dbReference>
<evidence type="ECO:0000256" key="2">
    <source>
        <dbReference type="ARBA" id="ARBA00022763"/>
    </source>
</evidence>
<dbReference type="Pfam" id="PF01330">
    <property type="entry name" value="RuvA_N"/>
    <property type="match status" value="1"/>
</dbReference>
<dbReference type="GO" id="GO:0006310">
    <property type="term" value="P:DNA recombination"/>
    <property type="evidence" value="ECO:0007669"/>
    <property type="project" value="InterPro"/>
</dbReference>
<organism evidence="6">
    <name type="scientific">marine metagenome</name>
    <dbReference type="NCBI Taxonomy" id="408172"/>
    <lineage>
        <taxon>unclassified sequences</taxon>
        <taxon>metagenomes</taxon>
        <taxon>ecological metagenomes</taxon>
    </lineage>
</organism>
<keyword evidence="3" id="KW-0238">DNA-binding</keyword>
<dbReference type="SUPFAM" id="SSF50249">
    <property type="entry name" value="Nucleic acid-binding proteins"/>
    <property type="match status" value="1"/>
</dbReference>
<dbReference type="AlphaFoldDB" id="A0A381R517"/>
<dbReference type="EMBL" id="UINC01001701">
    <property type="protein sequence ID" value="SUZ86812.1"/>
    <property type="molecule type" value="Genomic_DNA"/>
</dbReference>
<dbReference type="InterPro" id="IPR010994">
    <property type="entry name" value="RuvA_2-like"/>
</dbReference>
<dbReference type="Pfam" id="PF07499">
    <property type="entry name" value="RuvA_C"/>
    <property type="match status" value="1"/>
</dbReference>
<dbReference type="Pfam" id="PF14520">
    <property type="entry name" value="HHH_5"/>
    <property type="match status" value="1"/>
</dbReference>
<dbReference type="GO" id="GO:0005524">
    <property type="term" value="F:ATP binding"/>
    <property type="evidence" value="ECO:0007669"/>
    <property type="project" value="InterPro"/>
</dbReference>
<dbReference type="SUPFAM" id="SSF47781">
    <property type="entry name" value="RuvA domain 2-like"/>
    <property type="match status" value="1"/>
</dbReference>
<dbReference type="Gene3D" id="2.40.50.140">
    <property type="entry name" value="Nucleic acid-binding proteins"/>
    <property type="match status" value="1"/>
</dbReference>
<feature type="domain" description="Helix-hairpin-helix DNA-binding motif class 1" evidence="5">
    <location>
        <begin position="85"/>
        <end position="104"/>
    </location>
</feature>
<evidence type="ECO:0000259" key="5">
    <source>
        <dbReference type="SMART" id="SM00278"/>
    </source>
</evidence>
<evidence type="ECO:0000256" key="4">
    <source>
        <dbReference type="ARBA" id="ARBA00023204"/>
    </source>
</evidence>
<sequence length="177" mass="19267">MGYKVMMSINGLESLPREGSDVHVLTYLHVREDMMNLYGFADRKERNTFHLLISISGIGPKLALTILSGIDPSKLKDRIVAGDVTALTAVPGVGAKTAKRIIVELKEKFIKTDDSSLGFDDGGGHHSQLFTDAVNALISLGYKSNYAKKACTELEKTGELEGELESVIKKALKQLMA</sequence>
<accession>A0A381R517</accession>
<reference evidence="6" key="1">
    <citation type="submission" date="2018-05" db="EMBL/GenBank/DDBJ databases">
        <authorList>
            <person name="Lanie J.A."/>
            <person name="Ng W.-L."/>
            <person name="Kazmierczak K.M."/>
            <person name="Andrzejewski T.M."/>
            <person name="Davidsen T.M."/>
            <person name="Wayne K.J."/>
            <person name="Tettelin H."/>
            <person name="Glass J.I."/>
            <person name="Rusch D."/>
            <person name="Podicherti R."/>
            <person name="Tsui H.-C.T."/>
            <person name="Winkler M.E."/>
        </authorList>
    </citation>
    <scope>NUCLEOTIDE SEQUENCE</scope>
</reference>
<keyword evidence="2" id="KW-0227">DNA damage</keyword>
<keyword evidence="4" id="KW-0234">DNA repair</keyword>
<gene>
    <name evidence="6" type="ORF">METZ01_LOCUS39666</name>
</gene>
<dbReference type="InterPro" id="IPR003583">
    <property type="entry name" value="Hlx-hairpin-Hlx_DNA-bd_motif"/>
</dbReference>
<evidence type="ECO:0000313" key="6">
    <source>
        <dbReference type="EMBL" id="SUZ86812.1"/>
    </source>
</evidence>
<dbReference type="CDD" id="cd14332">
    <property type="entry name" value="UBA_RuvA_C"/>
    <property type="match status" value="1"/>
</dbReference>
<dbReference type="SUPFAM" id="SSF46929">
    <property type="entry name" value="DNA helicase RuvA subunit, C-terminal domain"/>
    <property type="match status" value="1"/>
</dbReference>
<dbReference type="HAMAP" id="MF_00031">
    <property type="entry name" value="DNA_HJ_migration_RuvA"/>
    <property type="match status" value="1"/>
</dbReference>
<proteinExistence type="inferred from homology"/>
<protein>
    <recommendedName>
        <fullName evidence="5">Helix-hairpin-helix DNA-binding motif class 1 domain-containing protein</fullName>
    </recommendedName>
</protein>
<dbReference type="InterPro" id="IPR013849">
    <property type="entry name" value="DNA_helicase_Holl-junc_RuvA_I"/>
</dbReference>
<dbReference type="InterPro" id="IPR036267">
    <property type="entry name" value="RuvA_C_sf"/>
</dbReference>
<dbReference type="Gene3D" id="1.10.150.20">
    <property type="entry name" value="5' to 3' exonuclease, C-terminal subdomain"/>
    <property type="match status" value="1"/>
</dbReference>
<dbReference type="InterPro" id="IPR011114">
    <property type="entry name" value="RuvA_C"/>
</dbReference>
<keyword evidence="1" id="KW-0963">Cytoplasm</keyword>
<dbReference type="GO" id="GO:0009378">
    <property type="term" value="F:four-way junction helicase activity"/>
    <property type="evidence" value="ECO:0007669"/>
    <property type="project" value="InterPro"/>
</dbReference>
<dbReference type="InterPro" id="IPR012340">
    <property type="entry name" value="NA-bd_OB-fold"/>
</dbReference>
<dbReference type="GO" id="GO:0009379">
    <property type="term" value="C:Holliday junction helicase complex"/>
    <property type="evidence" value="ECO:0007669"/>
    <property type="project" value="InterPro"/>
</dbReference>
<dbReference type="GO" id="GO:0003677">
    <property type="term" value="F:DNA binding"/>
    <property type="evidence" value="ECO:0007669"/>
    <property type="project" value="UniProtKB-KW"/>
</dbReference>
<dbReference type="SMART" id="SM00278">
    <property type="entry name" value="HhH1"/>
    <property type="match status" value="2"/>
</dbReference>
<evidence type="ECO:0000256" key="1">
    <source>
        <dbReference type="ARBA" id="ARBA00022490"/>
    </source>
</evidence>
<dbReference type="Gene3D" id="1.10.8.10">
    <property type="entry name" value="DNA helicase RuvA subunit, C-terminal domain"/>
    <property type="match status" value="1"/>
</dbReference>
<dbReference type="InterPro" id="IPR000085">
    <property type="entry name" value="RuvA"/>
</dbReference>
<evidence type="ECO:0000256" key="3">
    <source>
        <dbReference type="ARBA" id="ARBA00023125"/>
    </source>
</evidence>
<dbReference type="GO" id="GO:0006281">
    <property type="term" value="P:DNA repair"/>
    <property type="evidence" value="ECO:0007669"/>
    <property type="project" value="UniProtKB-KW"/>
</dbReference>
<feature type="domain" description="Helix-hairpin-helix DNA-binding motif class 1" evidence="5">
    <location>
        <begin position="50"/>
        <end position="69"/>
    </location>
</feature>
<name>A0A381R517_9ZZZZ</name>